<dbReference type="Gene3D" id="3.30.1240.10">
    <property type="match status" value="1"/>
</dbReference>
<name>A0A1B2I210_9BACT</name>
<dbReference type="InterPro" id="IPR000150">
    <property type="entry name" value="Cof"/>
</dbReference>
<dbReference type="Pfam" id="PF08282">
    <property type="entry name" value="Hydrolase_3"/>
    <property type="match status" value="1"/>
</dbReference>
<dbReference type="PANTHER" id="PTHR10000:SF8">
    <property type="entry name" value="HAD SUPERFAMILY HYDROLASE-LIKE, TYPE 3"/>
    <property type="match status" value="1"/>
</dbReference>
<gene>
    <name evidence="1" type="ORF">BED41_02125</name>
</gene>
<dbReference type="SFLD" id="SFLDS00003">
    <property type="entry name" value="Haloacid_Dehalogenase"/>
    <property type="match status" value="1"/>
</dbReference>
<dbReference type="InterPro" id="IPR023214">
    <property type="entry name" value="HAD_sf"/>
</dbReference>
<dbReference type="GO" id="GO:0000287">
    <property type="term" value="F:magnesium ion binding"/>
    <property type="evidence" value="ECO:0007669"/>
    <property type="project" value="TreeGrafter"/>
</dbReference>
<dbReference type="CDD" id="cd07516">
    <property type="entry name" value="HAD_Pase"/>
    <property type="match status" value="1"/>
</dbReference>
<dbReference type="AlphaFoldDB" id="A0A1B2I210"/>
<dbReference type="NCBIfam" id="TIGR01484">
    <property type="entry name" value="HAD-SF-IIB"/>
    <property type="match status" value="1"/>
</dbReference>
<protein>
    <recommendedName>
        <fullName evidence="3">Hydrolase</fullName>
    </recommendedName>
</protein>
<accession>A0A1B2I210</accession>
<dbReference type="SFLD" id="SFLDG01140">
    <property type="entry name" value="C2.B:_Phosphomannomutase_and_P"/>
    <property type="match status" value="1"/>
</dbReference>
<dbReference type="EMBL" id="CP016757">
    <property type="protein sequence ID" value="ANZ43992.1"/>
    <property type="molecule type" value="Genomic_DNA"/>
</dbReference>
<dbReference type="PANTHER" id="PTHR10000">
    <property type="entry name" value="PHOSPHOSERINE PHOSPHATASE"/>
    <property type="match status" value="1"/>
</dbReference>
<dbReference type="KEGG" id="cpor:BED41_02125"/>
<organism evidence="1 2">
    <name type="scientific">Cloacibacillus porcorum</name>
    <dbReference type="NCBI Taxonomy" id="1197717"/>
    <lineage>
        <taxon>Bacteria</taxon>
        <taxon>Thermotogati</taxon>
        <taxon>Synergistota</taxon>
        <taxon>Synergistia</taxon>
        <taxon>Synergistales</taxon>
        <taxon>Synergistaceae</taxon>
        <taxon>Cloacibacillus</taxon>
    </lineage>
</organism>
<dbReference type="SFLD" id="SFLDG01144">
    <property type="entry name" value="C2.B.4:_PGP_Like"/>
    <property type="match status" value="1"/>
</dbReference>
<evidence type="ECO:0000313" key="1">
    <source>
        <dbReference type="EMBL" id="ANZ43992.1"/>
    </source>
</evidence>
<dbReference type="GO" id="GO:0016791">
    <property type="term" value="F:phosphatase activity"/>
    <property type="evidence" value="ECO:0007669"/>
    <property type="project" value="TreeGrafter"/>
</dbReference>
<dbReference type="STRING" id="1197717.BED41_02125"/>
<dbReference type="Gene3D" id="3.40.50.1000">
    <property type="entry name" value="HAD superfamily/HAD-like"/>
    <property type="match status" value="1"/>
</dbReference>
<dbReference type="SUPFAM" id="SSF56784">
    <property type="entry name" value="HAD-like"/>
    <property type="match status" value="1"/>
</dbReference>
<keyword evidence="2" id="KW-1185">Reference proteome</keyword>
<evidence type="ECO:0000313" key="2">
    <source>
        <dbReference type="Proteomes" id="UP000093044"/>
    </source>
</evidence>
<proteinExistence type="predicted"/>
<dbReference type="InterPro" id="IPR036412">
    <property type="entry name" value="HAD-like_sf"/>
</dbReference>
<dbReference type="GO" id="GO:0005829">
    <property type="term" value="C:cytosol"/>
    <property type="evidence" value="ECO:0007669"/>
    <property type="project" value="TreeGrafter"/>
</dbReference>
<reference evidence="1" key="1">
    <citation type="submission" date="2016-08" db="EMBL/GenBank/DDBJ databases">
        <title>Complete genome of Cloacibacillus porcorum.</title>
        <authorList>
            <person name="Looft T."/>
            <person name="Bayles D.O."/>
            <person name="Alt D.P."/>
        </authorList>
    </citation>
    <scope>NUCLEOTIDE SEQUENCE [LARGE SCALE GENOMIC DNA]</scope>
    <source>
        <strain evidence="1">CL-84</strain>
    </source>
</reference>
<sequence>MTPKLIALDMDGTMLDNDSRLTRRTKEALRAAQESGIRVVAATGRMYPSAMIHIRDIGIESTSIFYNGALIRDPISGETVYERTLGRELTREILDFFRKRGWYIQIYADDKLVVKDRSDERCTYYENICGLRAVELGEDFWECGLDSAKLLGISFDQPEFERMCAAVRGEFGERIYQATSWGAFVEMVHPTVNKAKALERVSEHYGIAREEVMAIGDGVNDIEMISWAGTGVAMGNAKEIVKASADIIAPSNTEDGAAQIVEQAVAALQRNSRQG</sequence>
<dbReference type="NCBIfam" id="TIGR00099">
    <property type="entry name" value="Cof-subfamily"/>
    <property type="match status" value="1"/>
</dbReference>
<dbReference type="Proteomes" id="UP000093044">
    <property type="component" value="Chromosome"/>
</dbReference>
<evidence type="ECO:0008006" key="3">
    <source>
        <dbReference type="Google" id="ProtNLM"/>
    </source>
</evidence>
<dbReference type="PROSITE" id="PS01229">
    <property type="entry name" value="COF_2"/>
    <property type="match status" value="1"/>
</dbReference>
<dbReference type="PRINTS" id="PR00119">
    <property type="entry name" value="CATATPASE"/>
</dbReference>
<dbReference type="InterPro" id="IPR006379">
    <property type="entry name" value="HAD-SF_hydro_IIB"/>
</dbReference>